<dbReference type="Pfam" id="PF09701">
    <property type="entry name" value="Cas_Cmr5"/>
    <property type="match status" value="1"/>
</dbReference>
<dbReference type="SUPFAM" id="SSF158568">
    <property type="entry name" value="AF1862-like"/>
    <property type="match status" value="1"/>
</dbReference>
<evidence type="ECO:0000256" key="4">
    <source>
        <dbReference type="ARBA" id="ARBA00023118"/>
    </source>
</evidence>
<comment type="subcellular location">
    <subcellularLocation>
        <location evidence="1">Cytoplasm</location>
    </subcellularLocation>
</comment>
<dbReference type="Gene3D" id="1.10.520.30">
    <property type="entry name" value="AF1862-like domain"/>
    <property type="match status" value="1"/>
</dbReference>
<name>A0A399F050_9DEIN</name>
<keyword evidence="3" id="KW-0963">Cytoplasm</keyword>
<sequence length="130" mass="14152">MSLVTRAQQDMKKALELVRSLENEDAEVKNIYGGLCHNFPILVRQSGLCQALAFSADKASGEGHRARAHQKLLEHVAAILGAKNALETVQGADAIGYMHHTRRVLSAWVYFKRFAASVLGVHTGGRDAGQ</sequence>
<keyword evidence="7" id="KW-1185">Reference proteome</keyword>
<comment type="caution">
    <text evidence="6">The sequence shown here is derived from an EMBL/GenBank/DDBJ whole genome shotgun (WGS) entry which is preliminary data.</text>
</comment>
<gene>
    <name evidence="6" type="primary">cmr5</name>
    <name evidence="6" type="ORF">Mlute_00335</name>
</gene>
<accession>A0A399F050</accession>
<dbReference type="NCBIfam" id="TIGR01881">
    <property type="entry name" value="cas_Cmr5"/>
    <property type="match status" value="1"/>
</dbReference>
<dbReference type="InterPro" id="IPR023101">
    <property type="entry name" value="AF1862-like_dom_sf"/>
</dbReference>
<comment type="similarity">
    <text evidence="2">Belongs to the CRISPR system Cmr5 family.</text>
</comment>
<evidence type="ECO:0000256" key="3">
    <source>
        <dbReference type="ARBA" id="ARBA00022490"/>
    </source>
</evidence>
<evidence type="ECO:0000256" key="2">
    <source>
        <dbReference type="ARBA" id="ARBA00006161"/>
    </source>
</evidence>
<dbReference type="EMBL" id="QWKZ01000006">
    <property type="protein sequence ID" value="RIH89340.1"/>
    <property type="molecule type" value="Genomic_DNA"/>
</dbReference>
<evidence type="ECO:0000313" key="6">
    <source>
        <dbReference type="EMBL" id="RIH89340.1"/>
    </source>
</evidence>
<reference evidence="6 7" key="1">
    <citation type="submission" date="2018-08" db="EMBL/GenBank/DDBJ databases">
        <title>Meiothermus luteus KCTC 52599 genome sequencing project.</title>
        <authorList>
            <person name="Da Costa M.S."/>
            <person name="Albuquerque L."/>
            <person name="Raposo P."/>
            <person name="Froufe H.J.C."/>
            <person name="Barroso C.S."/>
            <person name="Egas C."/>
        </authorList>
    </citation>
    <scope>NUCLEOTIDE SEQUENCE [LARGE SCALE GENOMIC DNA]</scope>
    <source>
        <strain evidence="6 7">KCTC 52599</strain>
    </source>
</reference>
<dbReference type="InterPro" id="IPR010160">
    <property type="entry name" value="CRISPR-assoc_prot_Cmr5"/>
</dbReference>
<evidence type="ECO:0000313" key="7">
    <source>
        <dbReference type="Proteomes" id="UP000265800"/>
    </source>
</evidence>
<dbReference type="GO" id="GO:0005737">
    <property type="term" value="C:cytoplasm"/>
    <property type="evidence" value="ECO:0007669"/>
    <property type="project" value="UniProtKB-SubCell"/>
</dbReference>
<evidence type="ECO:0000256" key="1">
    <source>
        <dbReference type="ARBA" id="ARBA00004496"/>
    </source>
</evidence>
<dbReference type="OrthoDB" id="32929at2"/>
<protein>
    <recommendedName>
        <fullName evidence="5">CRISPR type III-B/RAMP module-associated protein Cmr5</fullName>
    </recommendedName>
</protein>
<organism evidence="6 7">
    <name type="scientific">Meiothermus luteus</name>
    <dbReference type="NCBI Taxonomy" id="2026184"/>
    <lineage>
        <taxon>Bacteria</taxon>
        <taxon>Thermotogati</taxon>
        <taxon>Deinococcota</taxon>
        <taxon>Deinococci</taxon>
        <taxon>Thermales</taxon>
        <taxon>Thermaceae</taxon>
        <taxon>Meiothermus</taxon>
    </lineage>
</organism>
<proteinExistence type="inferred from homology"/>
<keyword evidence="4" id="KW-0051">Antiviral defense</keyword>
<dbReference type="Proteomes" id="UP000265800">
    <property type="component" value="Unassembled WGS sequence"/>
</dbReference>
<dbReference type="AlphaFoldDB" id="A0A399F050"/>
<dbReference type="RefSeq" id="WP_119359038.1">
    <property type="nucleotide sequence ID" value="NZ_QWKZ01000006.1"/>
</dbReference>
<dbReference type="GO" id="GO:0051607">
    <property type="term" value="P:defense response to virus"/>
    <property type="evidence" value="ECO:0007669"/>
    <property type="project" value="UniProtKB-KW"/>
</dbReference>
<evidence type="ECO:0000256" key="5">
    <source>
        <dbReference type="ARBA" id="ARBA00030001"/>
    </source>
</evidence>